<dbReference type="EMBL" id="MDGQ01000005">
    <property type="protein sequence ID" value="OEJ99803.1"/>
    <property type="molecule type" value="Genomic_DNA"/>
</dbReference>
<reference evidence="2 3" key="1">
    <citation type="submission" date="2016-08" db="EMBL/GenBank/DDBJ databases">
        <title>Draft genome of Fabibacter sp. strain SK-8.</title>
        <authorList>
            <person name="Wong S.-K."/>
            <person name="Hamasaki K."/>
            <person name="Yoshizawa S."/>
        </authorList>
    </citation>
    <scope>NUCLEOTIDE SEQUENCE [LARGE SCALE GENOMIC DNA]</scope>
    <source>
        <strain evidence="2 3">SK-8</strain>
    </source>
</reference>
<protein>
    <submittedName>
        <fullName evidence="2">Uncharacterized protein</fullName>
    </submittedName>
</protein>
<keyword evidence="3" id="KW-1185">Reference proteome</keyword>
<dbReference type="AlphaFoldDB" id="A0A1E5SL34"/>
<gene>
    <name evidence="2" type="ORF">BFP71_09585</name>
</gene>
<keyword evidence="1" id="KW-1133">Transmembrane helix</keyword>
<dbReference type="RefSeq" id="WP_069835265.1">
    <property type="nucleotide sequence ID" value="NZ_MDGQ01000005.1"/>
</dbReference>
<evidence type="ECO:0000313" key="2">
    <source>
        <dbReference type="EMBL" id="OEJ99803.1"/>
    </source>
</evidence>
<proteinExistence type="predicted"/>
<feature type="transmembrane region" description="Helical" evidence="1">
    <location>
        <begin position="12"/>
        <end position="31"/>
    </location>
</feature>
<organism evidence="2 3">
    <name type="scientific">Roseivirga misakiensis</name>
    <dbReference type="NCBI Taxonomy" id="1563681"/>
    <lineage>
        <taxon>Bacteria</taxon>
        <taxon>Pseudomonadati</taxon>
        <taxon>Bacteroidota</taxon>
        <taxon>Cytophagia</taxon>
        <taxon>Cytophagales</taxon>
        <taxon>Roseivirgaceae</taxon>
        <taxon>Roseivirga</taxon>
    </lineage>
</organism>
<evidence type="ECO:0000313" key="3">
    <source>
        <dbReference type="Proteomes" id="UP000095552"/>
    </source>
</evidence>
<dbReference type="OrthoDB" id="981982at2"/>
<feature type="transmembrane region" description="Helical" evidence="1">
    <location>
        <begin position="37"/>
        <end position="62"/>
    </location>
</feature>
<comment type="caution">
    <text evidence="2">The sequence shown here is derived from an EMBL/GenBank/DDBJ whole genome shotgun (WGS) entry which is preliminary data.</text>
</comment>
<keyword evidence="1" id="KW-0812">Transmembrane</keyword>
<dbReference type="Proteomes" id="UP000095552">
    <property type="component" value="Unassembled WGS sequence"/>
</dbReference>
<evidence type="ECO:0000256" key="1">
    <source>
        <dbReference type="SAM" id="Phobius"/>
    </source>
</evidence>
<name>A0A1E5SL34_9BACT</name>
<keyword evidence="1" id="KW-0472">Membrane</keyword>
<sequence length="226" mass="25756">MSSFYQIPKFAQWIIAIVMLLLVLLLTGVWVDSTDNLLVSLLLLFLIAPFFQFLSTPFFTLVGGFTYLSPMLLIYGASDKKYDIHNGTSFDYLFVMRGTKAGKAWENKLLGYYMEGLLEIIRRVEAGEIPKSIEIRGTSYFFSKGTAERLGFELKKPPIFEIFNLVLNILDLTWLYSMSKGKFTIPKLSQVKTASTTGEILVTKKSTILKIQEYLDRRTSTGNHEK</sequence>
<accession>A0A1E5SL34</accession>
<dbReference type="STRING" id="1563681.BFP71_09585"/>